<evidence type="ECO:0000259" key="1">
    <source>
        <dbReference type="PROSITE" id="PS50943"/>
    </source>
</evidence>
<dbReference type="Pfam" id="PF01381">
    <property type="entry name" value="HTH_3"/>
    <property type="match status" value="1"/>
</dbReference>
<organism evidence="2 3">
    <name type="scientific">Novosphingobium album</name>
    <name type="common">ex Hu et al. 2023</name>
    <dbReference type="NCBI Taxonomy" id="2930093"/>
    <lineage>
        <taxon>Bacteria</taxon>
        <taxon>Pseudomonadati</taxon>
        <taxon>Pseudomonadota</taxon>
        <taxon>Alphaproteobacteria</taxon>
        <taxon>Sphingomonadales</taxon>
        <taxon>Sphingomonadaceae</taxon>
        <taxon>Novosphingobium</taxon>
    </lineage>
</organism>
<dbReference type="InterPro" id="IPR001387">
    <property type="entry name" value="Cro/C1-type_HTH"/>
</dbReference>
<reference evidence="2" key="1">
    <citation type="submission" date="2022-03" db="EMBL/GenBank/DDBJ databases">
        <title>Identification of a novel bacterium isolated from mangrove sediments.</title>
        <authorList>
            <person name="Pan X."/>
        </authorList>
    </citation>
    <scope>NUCLEOTIDE SEQUENCE</scope>
    <source>
        <strain evidence="2">B2580</strain>
    </source>
</reference>
<dbReference type="InterPro" id="IPR010982">
    <property type="entry name" value="Lambda_DNA-bd_dom_sf"/>
</dbReference>
<dbReference type="CDD" id="cd00093">
    <property type="entry name" value="HTH_XRE"/>
    <property type="match status" value="1"/>
</dbReference>
<name>A0ABT0B6Y5_9SPHN</name>
<gene>
    <name evidence="2" type="ORF">MTR64_19720</name>
</gene>
<dbReference type="Proteomes" id="UP001162880">
    <property type="component" value="Unassembled WGS sequence"/>
</dbReference>
<dbReference type="RefSeq" id="WP_243996253.1">
    <property type="nucleotide sequence ID" value="NZ_JALHLE010000043.1"/>
</dbReference>
<keyword evidence="3" id="KW-1185">Reference proteome</keyword>
<dbReference type="PROSITE" id="PS50943">
    <property type="entry name" value="HTH_CROC1"/>
    <property type="match status" value="1"/>
</dbReference>
<accession>A0ABT0B6Y5</accession>
<sequence>MIDVAEHFVRDGEDLSAVPYEYKECGLPGIFLHNGYRIEEFEGEQYVAICDTLALHQAIGTQLVCKKKELAPAEIRFLRKTMELTQSDLAGLMGQSSQQVARWEKGASAIPGPADRLLRVIFLVSTMEDNEFLDLLKDLEEMDETPLEGLDFWHEGDTWSDRKAA</sequence>
<evidence type="ECO:0000313" key="2">
    <source>
        <dbReference type="EMBL" id="MCJ2180806.1"/>
    </source>
</evidence>
<proteinExistence type="predicted"/>
<protein>
    <recommendedName>
        <fullName evidence="1">HTH cro/C1-type domain-containing protein</fullName>
    </recommendedName>
</protein>
<feature type="domain" description="HTH cro/C1-type" evidence="1">
    <location>
        <begin position="75"/>
        <end position="106"/>
    </location>
</feature>
<dbReference type="SUPFAM" id="SSF47413">
    <property type="entry name" value="lambda repressor-like DNA-binding domains"/>
    <property type="match status" value="1"/>
</dbReference>
<evidence type="ECO:0000313" key="3">
    <source>
        <dbReference type="Proteomes" id="UP001162880"/>
    </source>
</evidence>
<dbReference type="Gene3D" id="1.10.260.40">
    <property type="entry name" value="lambda repressor-like DNA-binding domains"/>
    <property type="match status" value="1"/>
</dbReference>
<dbReference type="EMBL" id="JALHLE010000043">
    <property type="protein sequence ID" value="MCJ2180806.1"/>
    <property type="molecule type" value="Genomic_DNA"/>
</dbReference>
<comment type="caution">
    <text evidence="2">The sequence shown here is derived from an EMBL/GenBank/DDBJ whole genome shotgun (WGS) entry which is preliminary data.</text>
</comment>